<proteinExistence type="predicted"/>
<keyword evidence="1" id="KW-0346">Stress response</keyword>
<name>A0A2P2NU10_RHIMU</name>
<protein>
    <submittedName>
        <fullName evidence="1">Heat shock protein 82-like</fullName>
    </submittedName>
</protein>
<reference evidence="1" key="1">
    <citation type="submission" date="2018-02" db="EMBL/GenBank/DDBJ databases">
        <title>Rhizophora mucronata_Transcriptome.</title>
        <authorList>
            <person name="Meera S.P."/>
            <person name="Sreeshan A."/>
            <person name="Augustine A."/>
        </authorList>
    </citation>
    <scope>NUCLEOTIDE SEQUENCE</scope>
    <source>
        <tissue evidence="1">Leaf</tissue>
    </source>
</reference>
<evidence type="ECO:0000313" key="1">
    <source>
        <dbReference type="EMBL" id="MBX45930.1"/>
    </source>
</evidence>
<sequence>MIQTHSLVGFTGC</sequence>
<organism evidence="1">
    <name type="scientific">Rhizophora mucronata</name>
    <name type="common">Asiatic mangrove</name>
    <dbReference type="NCBI Taxonomy" id="61149"/>
    <lineage>
        <taxon>Eukaryota</taxon>
        <taxon>Viridiplantae</taxon>
        <taxon>Streptophyta</taxon>
        <taxon>Embryophyta</taxon>
        <taxon>Tracheophyta</taxon>
        <taxon>Spermatophyta</taxon>
        <taxon>Magnoliopsida</taxon>
        <taxon>eudicotyledons</taxon>
        <taxon>Gunneridae</taxon>
        <taxon>Pentapetalae</taxon>
        <taxon>rosids</taxon>
        <taxon>fabids</taxon>
        <taxon>Malpighiales</taxon>
        <taxon>Rhizophoraceae</taxon>
        <taxon>Rhizophora</taxon>
    </lineage>
</organism>
<dbReference type="EMBL" id="GGEC01065446">
    <property type="protein sequence ID" value="MBX45930.1"/>
    <property type="molecule type" value="Transcribed_RNA"/>
</dbReference>
<accession>A0A2P2NU10</accession>